<dbReference type="Gene3D" id="3.40.50.1450">
    <property type="entry name" value="HybD-like"/>
    <property type="match status" value="1"/>
</dbReference>
<evidence type="ECO:0000256" key="2">
    <source>
        <dbReference type="ARBA" id="ARBA00022670"/>
    </source>
</evidence>
<dbReference type="NCBIfam" id="TIGR00072">
    <property type="entry name" value="hydrog_prot"/>
    <property type="match status" value="1"/>
</dbReference>
<evidence type="ECO:0000256" key="1">
    <source>
        <dbReference type="ARBA" id="ARBA00006814"/>
    </source>
</evidence>
<feature type="region of interest" description="Disordered" evidence="5">
    <location>
        <begin position="166"/>
        <end position="197"/>
    </location>
</feature>
<accession>A0ABT3TV49</accession>
<keyword evidence="7" id="KW-1185">Reference proteome</keyword>
<feature type="compositionally biased region" description="Polar residues" evidence="5">
    <location>
        <begin position="188"/>
        <end position="197"/>
    </location>
</feature>
<dbReference type="GO" id="GO:0008233">
    <property type="term" value="F:peptidase activity"/>
    <property type="evidence" value="ECO:0007669"/>
    <property type="project" value="UniProtKB-KW"/>
</dbReference>
<dbReference type="PANTHER" id="PTHR30302:SF1">
    <property type="entry name" value="HYDROGENASE 2 MATURATION PROTEASE"/>
    <property type="match status" value="1"/>
</dbReference>
<evidence type="ECO:0000313" key="7">
    <source>
        <dbReference type="Proteomes" id="UP001163064"/>
    </source>
</evidence>
<dbReference type="InterPro" id="IPR000671">
    <property type="entry name" value="Peptidase_A31"/>
</dbReference>
<protein>
    <submittedName>
        <fullName evidence="6">Hydrogenase maturation protease</fullName>
    </submittedName>
</protein>
<evidence type="ECO:0000256" key="3">
    <source>
        <dbReference type="ARBA" id="ARBA00022750"/>
    </source>
</evidence>
<name>A0ABT3TV49_9ACTN</name>
<keyword evidence="4" id="KW-0378">Hydrolase</keyword>
<evidence type="ECO:0000256" key="4">
    <source>
        <dbReference type="ARBA" id="ARBA00022801"/>
    </source>
</evidence>
<reference evidence="6" key="1">
    <citation type="submission" date="2022-10" db="EMBL/GenBank/DDBJ databases">
        <title>Streptomyces beihaiensis sp. nov., a chitin degrading actinobacterium, isolated from shrimp pond soil.</title>
        <authorList>
            <person name="Xie J."/>
            <person name="Shen N."/>
        </authorList>
    </citation>
    <scope>NUCLEOTIDE SEQUENCE</scope>
    <source>
        <strain evidence="6">GXMU-J5</strain>
    </source>
</reference>
<comment type="caution">
    <text evidence="6">The sequence shown here is derived from an EMBL/GenBank/DDBJ whole genome shotgun (WGS) entry which is preliminary data.</text>
</comment>
<dbReference type="PANTHER" id="PTHR30302">
    <property type="entry name" value="HYDROGENASE 1 MATURATION PROTEASE"/>
    <property type="match status" value="1"/>
</dbReference>
<dbReference type="InterPro" id="IPR023430">
    <property type="entry name" value="Pept_HybD-like_dom_sf"/>
</dbReference>
<organism evidence="6 7">
    <name type="scientific">Streptomyces beihaiensis</name>
    <dbReference type="NCBI Taxonomy" id="2984495"/>
    <lineage>
        <taxon>Bacteria</taxon>
        <taxon>Bacillati</taxon>
        <taxon>Actinomycetota</taxon>
        <taxon>Actinomycetes</taxon>
        <taxon>Kitasatosporales</taxon>
        <taxon>Streptomycetaceae</taxon>
        <taxon>Streptomyces</taxon>
    </lineage>
</organism>
<dbReference type="CDD" id="cd00518">
    <property type="entry name" value="H2MP"/>
    <property type="match status" value="1"/>
</dbReference>
<dbReference type="GO" id="GO:0006508">
    <property type="term" value="P:proteolysis"/>
    <property type="evidence" value="ECO:0007669"/>
    <property type="project" value="UniProtKB-KW"/>
</dbReference>
<proteinExistence type="inferred from homology"/>
<evidence type="ECO:0000313" key="6">
    <source>
        <dbReference type="EMBL" id="MCX3059950.1"/>
    </source>
</evidence>
<comment type="similarity">
    <text evidence="1">Belongs to the peptidase A31 family.</text>
</comment>
<dbReference type="EMBL" id="JAPHNL010000077">
    <property type="protein sequence ID" value="MCX3059950.1"/>
    <property type="molecule type" value="Genomic_DNA"/>
</dbReference>
<dbReference type="Proteomes" id="UP001163064">
    <property type="component" value="Unassembled WGS sequence"/>
</dbReference>
<dbReference type="Pfam" id="PF01750">
    <property type="entry name" value="HycI"/>
    <property type="match status" value="1"/>
</dbReference>
<dbReference type="RefSeq" id="WP_266598155.1">
    <property type="nucleotide sequence ID" value="NZ_JAPHNL010000077.1"/>
</dbReference>
<dbReference type="SUPFAM" id="SSF53163">
    <property type="entry name" value="HybD-like"/>
    <property type="match status" value="1"/>
</dbReference>
<keyword evidence="2 6" id="KW-0645">Protease</keyword>
<evidence type="ECO:0000256" key="5">
    <source>
        <dbReference type="SAM" id="MobiDB-lite"/>
    </source>
</evidence>
<feature type="compositionally biased region" description="Pro residues" evidence="5">
    <location>
        <begin position="177"/>
        <end position="186"/>
    </location>
</feature>
<sequence>MEDPTSRTRIAVIGVGNEFRHDDATGWAVIAALARRSERHALPHGTTLSVCDGEPARLITLWEGAELAVVIDSAVATPARPGHVHRLELDGDGTRVPDVGIGSTSSHGLGLGDAVELARTLDRLPGRLIVYAVEGADESQGVGLTDPVAAAVEPLAETVAAELARHARTARGAVRPSPWPPSPLPSPGTTGEKGTTG</sequence>
<gene>
    <name evidence="6" type="ORF">OFY01_09285</name>
</gene>
<keyword evidence="3" id="KW-0064">Aspartyl protease</keyword>